<dbReference type="PROSITE" id="PS51257">
    <property type="entry name" value="PROKAR_LIPOPROTEIN"/>
    <property type="match status" value="1"/>
</dbReference>
<sequence length="584" mass="64543">MKIKLLKTIGIIGCLGIVGATPVMLTSCKKKSTSQSATITPQLKTKITGVGGLDEFITTSSKADDVNKNLNDVLNNNMESVISNWESIPENERNNIKIDSTLSGWDNTSWGDKTFDQWSEENTSTTVQWKGSKTEVNDKEKVDFKSNKELKEFLNSNIVQISKNAIDNLGNKKPSLADADIKVTENGNLLVAIKVTEGETEGSNRLKRDVSATTTNYTLSIPSELINFDPTINLQVSYGNNQSISTEVVFNYTVTSSSLIEQTFTESANKKTITLAEMSPTESDTIGLWKTVTDEGILKALGWLDINESLEEGHKDGDGIDVGLLKEDTIISDLGIDGLTKEKLLGIEIQMDQRDISQTNYNGEYSILVSTIGDNSESVDLNLSFNTYKIVSQKTSNNTQHPLQVNVPNAYYTDNVKSGTDTNLVTNINLTKENFKGQLKLKDTNESNAGSTFIKSKFENNSASYREFIKKLDESGLNMFKYVNLEFTDVVVSEENNTDKSNDNTNGMYSGNIIKLKVTTKKGFSFKKSFTNNSIQYNKNTSGDLFLYISFTYKNQANYANSSITFGPNVDGGGDFQFIPNSNK</sequence>
<evidence type="ECO:0000313" key="2">
    <source>
        <dbReference type="Proteomes" id="UP000464283"/>
    </source>
</evidence>
<dbReference type="AlphaFoldDB" id="A0A6P1LNH7"/>
<evidence type="ECO:0000313" key="1">
    <source>
        <dbReference type="EMBL" id="QHG90072.1"/>
    </source>
</evidence>
<name>A0A6P1LNH7_MALIO</name>
<gene>
    <name evidence="1" type="ORF">EER00_04245</name>
</gene>
<dbReference type="GeneID" id="96866386"/>
<dbReference type="Proteomes" id="UP000464283">
    <property type="component" value="Chromosome"/>
</dbReference>
<dbReference type="EMBL" id="CP033512">
    <property type="protein sequence ID" value="QHG90072.1"/>
    <property type="molecule type" value="Genomic_DNA"/>
</dbReference>
<protein>
    <submittedName>
        <fullName evidence="1">Uncharacterized protein</fullName>
    </submittedName>
</protein>
<organism evidence="1 2">
    <name type="scientific">Malacoplasma iowae 695</name>
    <dbReference type="NCBI Taxonomy" id="1048830"/>
    <lineage>
        <taxon>Bacteria</taxon>
        <taxon>Bacillati</taxon>
        <taxon>Mycoplasmatota</taxon>
        <taxon>Mycoplasmoidales</taxon>
        <taxon>Mycoplasmoidaceae</taxon>
        <taxon>Malacoplasma</taxon>
    </lineage>
</organism>
<dbReference type="RefSeq" id="WP_129692513.1">
    <property type="nucleotide sequence ID" value="NZ_CP033512.2"/>
</dbReference>
<dbReference type="KEGG" id="miw:EER00_04245"/>
<proteinExistence type="predicted"/>
<reference evidence="2" key="1">
    <citation type="submission" date="2018-11" db="EMBL/GenBank/DDBJ databases">
        <title>The first complete genome sequence of Mycoplasma iowae strain 695.</title>
        <authorList>
            <person name="Ghanem M."/>
            <person name="El-Gazzar M."/>
        </authorList>
    </citation>
    <scope>NUCLEOTIDE SEQUENCE [LARGE SCALE GENOMIC DNA]</scope>
    <source>
        <strain evidence="2">695</strain>
    </source>
</reference>
<accession>A0A6P1LNH7</accession>